<name>A0A139ALT9_GONPJ</name>
<feature type="region of interest" description="Disordered" evidence="1">
    <location>
        <begin position="373"/>
        <end position="392"/>
    </location>
</feature>
<feature type="region of interest" description="Disordered" evidence="1">
    <location>
        <begin position="237"/>
        <end position="268"/>
    </location>
</feature>
<feature type="region of interest" description="Disordered" evidence="1">
    <location>
        <begin position="550"/>
        <end position="617"/>
    </location>
</feature>
<feature type="compositionally biased region" description="Polar residues" evidence="1">
    <location>
        <begin position="259"/>
        <end position="268"/>
    </location>
</feature>
<feature type="region of interest" description="Disordered" evidence="1">
    <location>
        <begin position="745"/>
        <end position="782"/>
    </location>
</feature>
<accession>A0A139ALT9</accession>
<feature type="region of interest" description="Disordered" evidence="1">
    <location>
        <begin position="117"/>
        <end position="155"/>
    </location>
</feature>
<feature type="compositionally biased region" description="Low complexity" evidence="1">
    <location>
        <begin position="1247"/>
        <end position="1256"/>
    </location>
</feature>
<feature type="region of interest" description="Disordered" evidence="1">
    <location>
        <begin position="1065"/>
        <end position="1348"/>
    </location>
</feature>
<dbReference type="EMBL" id="KQ965745">
    <property type="protein sequence ID" value="KXS17730.1"/>
    <property type="molecule type" value="Genomic_DNA"/>
</dbReference>
<feature type="compositionally biased region" description="Basic and acidic residues" evidence="1">
    <location>
        <begin position="1164"/>
        <end position="1175"/>
    </location>
</feature>
<feature type="region of interest" description="Disordered" evidence="1">
    <location>
        <begin position="1"/>
        <end position="93"/>
    </location>
</feature>
<feature type="compositionally biased region" description="Basic and acidic residues" evidence="1">
    <location>
        <begin position="1231"/>
        <end position="1240"/>
    </location>
</feature>
<feature type="compositionally biased region" description="Acidic residues" evidence="1">
    <location>
        <begin position="1300"/>
        <end position="1310"/>
    </location>
</feature>
<dbReference type="Proteomes" id="UP000070544">
    <property type="component" value="Unassembled WGS sequence"/>
</dbReference>
<proteinExistence type="predicted"/>
<feature type="compositionally biased region" description="Low complexity" evidence="1">
    <location>
        <begin position="129"/>
        <end position="144"/>
    </location>
</feature>
<feature type="compositionally biased region" description="Low complexity" evidence="1">
    <location>
        <begin position="1093"/>
        <end position="1106"/>
    </location>
</feature>
<feature type="compositionally biased region" description="Basic residues" evidence="1">
    <location>
        <begin position="1284"/>
        <end position="1293"/>
    </location>
</feature>
<feature type="compositionally biased region" description="Basic and acidic residues" evidence="1">
    <location>
        <begin position="607"/>
        <end position="617"/>
    </location>
</feature>
<protein>
    <submittedName>
        <fullName evidence="2">Uncharacterized protein</fullName>
    </submittedName>
</protein>
<sequence>MSPSAATASRGPGGKDGRDGKDSGQSKTAGGPNQRSITQFFRPGATATAAQEPKSNDVDVMQGSSKDPVRLEAPKNAATGKTDTPIPIDVDEDVPPSITYPVIPAAPSLLNHGAVPNGGEAIANRGTPGQSQSGSSVSQFGAASHKGVAPGAKDVVGRVNGIGTGSVMRGVPGEVPPSHHAPPKNLNASHIPPPISHGAPPPGISAPHFSRTVAVPPLFPGGTPSSLLGTSFPVPHHYPVNVPDSPKRGAQHPNGDGKGQTSPGKQTQAHLRQTTLMFDKQDSMDVADGREERHHPTDHTLPLAVPRPRLRILPDLDPQALAQARTLPELHPISCPPGAPGPRSLTLPESVMLLGVAEFLEAWGGEVDMFDDEDEGESAGVATPAASANKNGKAEDEEFKWGVFRRADAGFASLERLLYQPPQIRLPTLSALYGHIVSLATSDNSTITTLATSVSFAGMVEVALATKRPELAEMWRSVGFPGLTPVGHVETLAALVDIVVGTERFRTAVNNAAEAVQDFSKHRWARARRRKELEQECLKKFEEVDRLAKEIEGGGPTAPDGGEVAKEGDGPSATPGESSNGEAGPKVEQEANAAADGSPDQLPPSSTRERAEPKTMAELRRETRRLQLEHKLAMKELDALQRQLRKVKREGEDEVGEKERLLRRVRGAKWCKKIGWDRFGRCWWWWVLVPGAEKELVKGKKKLDKEKESVKEDTNLIATATPKEDPAAVSGEHQAPVFGVLVEDQEGPLVPSRDPTSGALANRKRATPDVSGDSSMENPAAKKAKVESGVAVWTASVTEDDIAAPHPTSTVTALVDLSADPPTSPAVRSRFAYPPSLNDLGRVLFAMHDRGQRERALRGALEEELERVGIEVRWRFKDMTPGEARHEGEFAFQRFSQWLEERGRPRVPAKVETPSDSDVDVVMGGGSVSSPPPNAADAGWAELVKGDIRRLSERSCEIMGVNVSHAHAACDQATPTEWCAVFRSGLEARFPPRNSIRAGLEIMDKIGEQAGPAWTWERVVLYLEEATTTAEQIQRRNARDRTKGRIGEVMIEEYVDAVGGDALGPLGPLGGRESGGSLPDMSSDRRMALRSSTGRGAQTQTGRGARNQSQTDLKPEEDELDLSLRGYTKRRAATKAEKMTKEMYVTRSGASSAEAAKSTSRSRSAPETRVRESGHASHRRKPRPKVAAPKADVQPKSKRLRGHLVTPPRSDDLPTSETNGADGEDDNGSDYDERKSHEGSESDGGEVSESGSEASGDTSGAGHYSGSGSQGRATRGRNNAGKPHTPRKPRGQRRNYAESSGEESDGDSETGEGGGDEGPGPRETGDVGSPDVDKKKRTLRKRVVGDDE</sequence>
<evidence type="ECO:0000313" key="3">
    <source>
        <dbReference type="Proteomes" id="UP000070544"/>
    </source>
</evidence>
<reference evidence="2 3" key="1">
    <citation type="journal article" date="2015" name="Genome Biol. Evol.">
        <title>Phylogenomic analyses indicate that early fungi evolved digesting cell walls of algal ancestors of land plants.</title>
        <authorList>
            <person name="Chang Y."/>
            <person name="Wang S."/>
            <person name="Sekimoto S."/>
            <person name="Aerts A.L."/>
            <person name="Choi C."/>
            <person name="Clum A."/>
            <person name="LaButti K.M."/>
            <person name="Lindquist E.A."/>
            <person name="Yee Ngan C."/>
            <person name="Ohm R.A."/>
            <person name="Salamov A.A."/>
            <person name="Grigoriev I.V."/>
            <person name="Spatafora J.W."/>
            <person name="Berbee M.L."/>
        </authorList>
    </citation>
    <scope>NUCLEOTIDE SEQUENCE [LARGE SCALE GENOMIC DNA]</scope>
    <source>
        <strain evidence="2 3">JEL478</strain>
    </source>
</reference>
<feature type="compositionally biased region" description="Basic and acidic residues" evidence="1">
    <location>
        <begin position="13"/>
        <end position="24"/>
    </location>
</feature>
<gene>
    <name evidence="2" type="ORF">M427DRAFT_68240</name>
</gene>
<evidence type="ECO:0000313" key="2">
    <source>
        <dbReference type="EMBL" id="KXS17730.1"/>
    </source>
</evidence>
<dbReference type="OrthoDB" id="10577153at2759"/>
<organism evidence="2 3">
    <name type="scientific">Gonapodya prolifera (strain JEL478)</name>
    <name type="common">Monoblepharis prolifera</name>
    <dbReference type="NCBI Taxonomy" id="1344416"/>
    <lineage>
        <taxon>Eukaryota</taxon>
        <taxon>Fungi</taxon>
        <taxon>Fungi incertae sedis</taxon>
        <taxon>Chytridiomycota</taxon>
        <taxon>Chytridiomycota incertae sedis</taxon>
        <taxon>Monoblepharidomycetes</taxon>
        <taxon>Monoblepharidales</taxon>
        <taxon>Gonapodyaceae</taxon>
        <taxon>Gonapodya</taxon>
    </lineage>
</organism>
<keyword evidence="3" id="KW-1185">Reference proteome</keyword>
<evidence type="ECO:0000256" key="1">
    <source>
        <dbReference type="SAM" id="MobiDB-lite"/>
    </source>
</evidence>